<dbReference type="EMBL" id="CP001980">
    <property type="protein sequence ID" value="ADQ00115.1"/>
    <property type="molecule type" value="Genomic_DNA"/>
</dbReference>
<name>E4PS80_MARAH</name>
<dbReference type="KEGG" id="mad:HP15_p187g118"/>
<proteinExistence type="predicted"/>
<evidence type="ECO:0000313" key="1">
    <source>
        <dbReference type="EMBL" id="ADQ00115.1"/>
    </source>
</evidence>
<protein>
    <recommendedName>
        <fullName evidence="3">DNA replication terminus site-binding protein</fullName>
    </recommendedName>
</protein>
<dbReference type="PATRIC" id="fig|225937.3.peg.4339"/>
<organism evidence="1 2">
    <name type="scientific">Marinobacter adhaerens (strain DSM 23420 / HP15)</name>
    <dbReference type="NCBI Taxonomy" id="225937"/>
    <lineage>
        <taxon>Bacteria</taxon>
        <taxon>Pseudomonadati</taxon>
        <taxon>Pseudomonadota</taxon>
        <taxon>Gammaproteobacteria</taxon>
        <taxon>Pseudomonadales</taxon>
        <taxon>Marinobacteraceae</taxon>
        <taxon>Marinobacter</taxon>
    </lineage>
</organism>
<sequence>MNNVNRCQVNEPSKTRSVYDDAESEAAKFESDYADLLNAADQKALLAVPTDWENLQQLALPILDMSELDSLGSVECKRRCQAVLGNIQHAYRLIRDQAQVVRDCVVKDARLGHKAMMARPVHQTGSHARMSILNAISNWHYADGQDEKETLLYMGAISGSRSTLKAVIELNKRKTEFGAWLQHLKSALGQESGKEELAKLYAVLMPEAPLNIRRKVAGNMVRELLHKRLNIRQLTRQIPVVSVNPDKISWRWSVTPSTLKIKKNELIQLLGKRNDAAAHHDLKILANEKAEVYSWRKGETYDSRISVFCATAFAKQDPLNPILKNKSLGIKSRLPVFYYAEHPREQIPTFQIASDDELRYQRSTKIERDPFLISLPIHRYVADQSA</sequence>
<dbReference type="Proteomes" id="UP000007077">
    <property type="component" value="Plasmid pHP-187"/>
</dbReference>
<keyword evidence="1" id="KW-0614">Plasmid</keyword>
<gene>
    <name evidence="1" type="ordered locus">HP15_p187g118</name>
</gene>
<evidence type="ECO:0008006" key="3">
    <source>
        <dbReference type="Google" id="ProtNLM"/>
    </source>
</evidence>
<dbReference type="AlphaFoldDB" id="E4PS80"/>
<accession>E4PS80</accession>
<reference evidence="1 2" key="1">
    <citation type="journal article" date="2010" name="Stand. Genomic Sci.">
        <title>Complete genome sequence of Marinobacter adhaerens type strain (HP15), a diatom-interacting marine microorganism.</title>
        <authorList>
            <person name="Gardes A."/>
            <person name="Kaeppel E."/>
            <person name="Shehzad A."/>
            <person name="Seebah S."/>
            <person name="Teeling H."/>
            <person name="Yarza P."/>
            <person name="Glockner F.O."/>
            <person name="Grossart H.P."/>
            <person name="Ullrich M.S."/>
        </authorList>
    </citation>
    <scope>NUCLEOTIDE SEQUENCE [LARGE SCALE GENOMIC DNA]</scope>
    <source>
        <strain evidence="2">DSM 23420 / HP15</strain>
        <plasmid evidence="2">Plasmid pHP-187</plasmid>
    </source>
</reference>
<dbReference type="HOGENOM" id="CLU_711346_0_0_6"/>
<geneLocation type="plasmid" evidence="1 2">
    <name>pHP-187</name>
</geneLocation>
<reference evidence="2" key="2">
    <citation type="submission" date="2010-02" db="EMBL/GenBank/DDBJ databases">
        <title>Complete genome sequence of Marinobacter adhaerens type strain (HP15).</title>
        <authorList>
            <person name="Gaerdes A.A.M."/>
            <person name="Kaeppel E."/>
            <person name="Shezad A."/>
            <person name="Seebah S."/>
            <person name="Teeling H."/>
            <person name="Yarza P."/>
            <person name="Gloeckner F.O."/>
            <person name="Ullrich M.S."/>
        </authorList>
    </citation>
    <scope>NUCLEOTIDE SEQUENCE [LARGE SCALE GENOMIC DNA]</scope>
    <source>
        <strain evidence="2">DSM 23420 / HP15</strain>
        <plasmid evidence="2">Plasmid pHP-187</plasmid>
    </source>
</reference>
<dbReference type="RefSeq" id="WP_014579404.1">
    <property type="nucleotide sequence ID" value="NC_017507.1"/>
</dbReference>
<evidence type="ECO:0000313" key="2">
    <source>
        <dbReference type="Proteomes" id="UP000007077"/>
    </source>
</evidence>